<reference evidence="4" key="3">
    <citation type="journal article" date="2016" name="Gigascience">
        <title>De novo construction of an expanded transcriptome assembly for the western tarnished plant bug, Lygus hesperus.</title>
        <authorList>
            <person name="Tassone E.E."/>
            <person name="Geib S.M."/>
            <person name="Hall B."/>
            <person name="Fabrick J.A."/>
            <person name="Brent C.S."/>
            <person name="Hull J.J."/>
        </authorList>
    </citation>
    <scope>NUCLEOTIDE SEQUENCE</scope>
</reference>
<proteinExistence type="predicted"/>
<evidence type="ECO:0000259" key="1">
    <source>
        <dbReference type="PROSITE" id="PS51048"/>
    </source>
</evidence>
<reference evidence="3" key="2">
    <citation type="submission" date="2014-07" db="EMBL/GenBank/DDBJ databases">
        <authorList>
            <person name="Hull J."/>
        </authorList>
    </citation>
    <scope>NUCLEOTIDE SEQUENCE</scope>
</reference>
<dbReference type="CDD" id="cd06466">
    <property type="entry name" value="p23_CS_SGT1_like"/>
    <property type="match status" value="1"/>
</dbReference>
<dbReference type="PROSITE" id="PS51048">
    <property type="entry name" value="SGS"/>
    <property type="match status" value="1"/>
</dbReference>
<dbReference type="Pfam" id="PF04969">
    <property type="entry name" value="CS"/>
    <property type="match status" value="1"/>
</dbReference>
<dbReference type="AlphaFoldDB" id="A0A0A9XPI5"/>
<sequence length="192" mass="21878">MASCDATPSHTVETNPRFDWYQSESQVVLTVFVKNIKPETSSVVFTEDEVGVVLATESGMRVNRTFPLERTINADRSSYKIFPSKLELKLTKSDGTHWTKLEKVPEPPKPSKPSPRNWDKVVNELDDKGEESDLGQLFQKIYEEGSDEVKKAMNKSFLESGGTELNTNWRAVEKDKVAIKPPDGLEWREWDK</sequence>
<dbReference type="InterPro" id="IPR007699">
    <property type="entry name" value="SGS_dom"/>
</dbReference>
<feature type="domain" description="SGS" evidence="1">
    <location>
        <begin position="107"/>
        <end position="192"/>
    </location>
</feature>
<organism evidence="3">
    <name type="scientific">Lygus hesperus</name>
    <name type="common">Western plant bug</name>
    <dbReference type="NCBI Taxonomy" id="30085"/>
    <lineage>
        <taxon>Eukaryota</taxon>
        <taxon>Metazoa</taxon>
        <taxon>Ecdysozoa</taxon>
        <taxon>Arthropoda</taxon>
        <taxon>Hexapoda</taxon>
        <taxon>Insecta</taxon>
        <taxon>Pterygota</taxon>
        <taxon>Neoptera</taxon>
        <taxon>Paraneoptera</taxon>
        <taxon>Hemiptera</taxon>
        <taxon>Heteroptera</taxon>
        <taxon>Panheteroptera</taxon>
        <taxon>Cimicomorpha</taxon>
        <taxon>Miridae</taxon>
        <taxon>Mirini</taxon>
        <taxon>Lygus</taxon>
    </lineage>
</organism>
<feature type="domain" description="CS" evidence="2">
    <location>
        <begin position="13"/>
        <end position="102"/>
    </location>
</feature>
<reference evidence="3" key="1">
    <citation type="journal article" date="2014" name="PLoS ONE">
        <title>Transcriptome-Based Identification of ABC Transporters in the Western Tarnished Plant Bug Lygus hesperus.</title>
        <authorList>
            <person name="Hull J.J."/>
            <person name="Chaney K."/>
            <person name="Geib S.M."/>
            <person name="Fabrick J.A."/>
            <person name="Brent C.S."/>
            <person name="Walsh D."/>
            <person name="Lavine L.C."/>
        </authorList>
    </citation>
    <scope>NUCLEOTIDE SEQUENCE</scope>
</reference>
<protein>
    <submittedName>
        <fullName evidence="4">Suppressor of G2 allele of SKP1</fullName>
    </submittedName>
</protein>
<dbReference type="EMBL" id="GDHC01005833">
    <property type="protein sequence ID" value="JAQ12796.1"/>
    <property type="molecule type" value="Transcribed_RNA"/>
</dbReference>
<dbReference type="InterPro" id="IPR044563">
    <property type="entry name" value="Sgt1-like"/>
</dbReference>
<evidence type="ECO:0000313" key="3">
    <source>
        <dbReference type="EMBL" id="JAG19015.1"/>
    </source>
</evidence>
<dbReference type="EMBL" id="GBHO01024589">
    <property type="protein sequence ID" value="JAG19015.1"/>
    <property type="molecule type" value="Transcribed_RNA"/>
</dbReference>
<dbReference type="Gene3D" id="2.60.40.790">
    <property type="match status" value="1"/>
</dbReference>
<evidence type="ECO:0000313" key="4">
    <source>
        <dbReference type="EMBL" id="JAQ12796.1"/>
    </source>
</evidence>
<dbReference type="Pfam" id="PF05002">
    <property type="entry name" value="SGS"/>
    <property type="match status" value="1"/>
</dbReference>
<dbReference type="GO" id="GO:0051087">
    <property type="term" value="F:protein-folding chaperone binding"/>
    <property type="evidence" value="ECO:0007669"/>
    <property type="project" value="InterPro"/>
</dbReference>
<evidence type="ECO:0000259" key="2">
    <source>
        <dbReference type="PROSITE" id="PS51203"/>
    </source>
</evidence>
<name>A0A0A9XPI5_LYGHE</name>
<dbReference type="InterPro" id="IPR007052">
    <property type="entry name" value="CS_dom"/>
</dbReference>
<dbReference type="PANTHER" id="PTHR45862">
    <property type="entry name" value="PROTEIN SGT1 HOMOLOG"/>
    <property type="match status" value="1"/>
</dbReference>
<dbReference type="InterPro" id="IPR008978">
    <property type="entry name" value="HSP20-like_chaperone"/>
</dbReference>
<dbReference type="SUPFAM" id="SSF49764">
    <property type="entry name" value="HSP20-like chaperones"/>
    <property type="match status" value="1"/>
</dbReference>
<gene>
    <name evidence="4" type="primary">SUGT1</name>
    <name evidence="3" type="ORF">CM83_35322</name>
    <name evidence="4" type="ORF">g.48443</name>
</gene>
<accession>A0A0A9XPI5</accession>
<dbReference type="PROSITE" id="PS51203">
    <property type="entry name" value="CS"/>
    <property type="match status" value="1"/>
</dbReference>